<evidence type="ECO:0000313" key="1">
    <source>
        <dbReference type="EMBL" id="KIQ35962.1"/>
    </source>
</evidence>
<protein>
    <recommendedName>
        <fullName evidence="3">Carboxypeptidase regulatory-like domain-containing protein</fullName>
    </recommendedName>
</protein>
<name>A0A0D0LCT2_VARPD</name>
<evidence type="ECO:0008006" key="3">
    <source>
        <dbReference type="Google" id="ProtNLM"/>
    </source>
</evidence>
<gene>
    <name evidence="1" type="ORF">RT97_04165</name>
</gene>
<organism evidence="1 2">
    <name type="scientific">Variovorax paradoxus</name>
    <dbReference type="NCBI Taxonomy" id="34073"/>
    <lineage>
        <taxon>Bacteria</taxon>
        <taxon>Pseudomonadati</taxon>
        <taxon>Pseudomonadota</taxon>
        <taxon>Betaproteobacteria</taxon>
        <taxon>Burkholderiales</taxon>
        <taxon>Comamonadaceae</taxon>
        <taxon>Variovorax</taxon>
    </lineage>
</organism>
<dbReference type="EMBL" id="JXQQ01000008">
    <property type="protein sequence ID" value="KIQ35962.1"/>
    <property type="molecule type" value="Genomic_DNA"/>
</dbReference>
<proteinExistence type="predicted"/>
<comment type="caution">
    <text evidence="1">The sequence shown here is derived from an EMBL/GenBank/DDBJ whole genome shotgun (WGS) entry which is preliminary data.</text>
</comment>
<dbReference type="AlphaFoldDB" id="A0A0D0LCT2"/>
<dbReference type="RefSeq" id="WP_042577507.1">
    <property type="nucleotide sequence ID" value="NZ_JXQQ01000008.1"/>
</dbReference>
<evidence type="ECO:0000313" key="2">
    <source>
        <dbReference type="Proteomes" id="UP000032067"/>
    </source>
</evidence>
<dbReference type="PROSITE" id="PS51257">
    <property type="entry name" value="PROKAR_LIPOPROTEIN"/>
    <property type="match status" value="1"/>
</dbReference>
<sequence>MPHLTRKIPHALSIVTLALLAACGGGGGGGGGGGFGFIPPASGGNGGGGEPPAAASTTLSGTVATGAAFAGAALTVFDQTGAKVCEVTTTPEGTYTCTLPAGTKAPLVIRAVRDDLTLYSTTASTATGTTNVTPLTTIIVAQLAPNGDPSKLAAAIQADAGAVTAGSISDQVAKLVAALQPLLTALNLSIDPMSGEFQANGSGQDRVLDSINVSVRPDGAASNIEITVKALPAGEETAPVSIVFRSGDETIVPLPAIDTAALVQPPTPAMVQSLLERINACYALPVEQRVNSPINPDGNSFGTAANVVAPACRTLFAGDSPESFQSFGAPIGRDAGGARRSFESLFRFGPTNLKHDRGNFEYFYPNGDIALTYRWTDVLGNTDNDVFNAKVVDGVLKLTGNGNAYRAFVRPQSEKKDYLKHQNLVFNSAGYALSVDNVLSQGQSVFSKVVATTAAFPGKELVLVPRAGLTTLVLTADGTASGTPLNSAGWRMAARYADPAQAGNPSDFETGNLFASPQYTDEQLAKIPDQTVWKLEFFPAGGGNNVVQYVRTFSRAPTIAEAVQTPTVELAPALRAELLAETQGVARGIVFPAPIPSDPEANNIDFSAEGNLDGWVVPGGALAPTTFLVAGRGPNNNRFTDSITVRTTARKAIINCQPVNTPSDNHCAQVGPNAYQYAQGSSVSTFIFSARTARQVDVRKNFEVWTVTPLP</sequence>
<reference evidence="1 2" key="1">
    <citation type="submission" date="2014-12" db="EMBL/GenBank/DDBJ databases">
        <title>16Stimator: statistical estimation of ribosomal gene copy numbers from draft genome assemblies.</title>
        <authorList>
            <person name="Perisin M.A."/>
            <person name="Vetter M."/>
            <person name="Gilbert J.A."/>
            <person name="Bergelson J."/>
        </authorList>
    </citation>
    <scope>NUCLEOTIDE SEQUENCE [LARGE SCALE GENOMIC DNA]</scope>
    <source>
        <strain evidence="1 2">MEDvA23</strain>
    </source>
</reference>
<dbReference type="OrthoDB" id="8868005at2"/>
<accession>A0A0D0LCT2</accession>
<dbReference type="Proteomes" id="UP000032067">
    <property type="component" value="Unassembled WGS sequence"/>
</dbReference>